<dbReference type="Proteomes" id="UP000239290">
    <property type="component" value="Unassembled WGS sequence"/>
</dbReference>
<dbReference type="Pfam" id="PF13380">
    <property type="entry name" value="CoA_binding_2"/>
    <property type="match status" value="1"/>
</dbReference>
<dbReference type="InterPro" id="IPR011761">
    <property type="entry name" value="ATP-grasp"/>
</dbReference>
<evidence type="ECO:0000256" key="2">
    <source>
        <dbReference type="ARBA" id="ARBA00022741"/>
    </source>
</evidence>
<dbReference type="AlphaFoldDB" id="A0A2S8J8X8"/>
<dbReference type="GO" id="GO:0046872">
    <property type="term" value="F:metal ion binding"/>
    <property type="evidence" value="ECO:0007669"/>
    <property type="project" value="InterPro"/>
</dbReference>
<dbReference type="RefSeq" id="WP_105416394.1">
    <property type="nucleotide sequence ID" value="NZ_PUIO01000020.1"/>
</dbReference>
<organism evidence="6 7">
    <name type="scientific">Rhodococcus opacus</name>
    <name type="common">Nocardia opaca</name>
    <dbReference type="NCBI Taxonomy" id="37919"/>
    <lineage>
        <taxon>Bacteria</taxon>
        <taxon>Bacillati</taxon>
        <taxon>Actinomycetota</taxon>
        <taxon>Actinomycetes</taxon>
        <taxon>Mycobacteriales</taxon>
        <taxon>Nocardiaceae</taxon>
        <taxon>Rhodococcus</taxon>
    </lineage>
</organism>
<dbReference type="PROSITE" id="PS50975">
    <property type="entry name" value="ATP_GRASP"/>
    <property type="match status" value="1"/>
</dbReference>
<evidence type="ECO:0000256" key="4">
    <source>
        <dbReference type="PROSITE-ProRule" id="PRU00409"/>
    </source>
</evidence>
<dbReference type="InterPro" id="IPR051538">
    <property type="entry name" value="Acyl-CoA_Synth/Transferase"/>
</dbReference>
<dbReference type="InterPro" id="IPR032875">
    <property type="entry name" value="Succ_CoA_lig_flav_dom"/>
</dbReference>
<dbReference type="GO" id="GO:0005524">
    <property type="term" value="F:ATP binding"/>
    <property type="evidence" value="ECO:0007669"/>
    <property type="project" value="UniProtKB-UniRule"/>
</dbReference>
<dbReference type="Gene3D" id="3.40.50.720">
    <property type="entry name" value="NAD(P)-binding Rossmann-like Domain"/>
    <property type="match status" value="1"/>
</dbReference>
<evidence type="ECO:0000259" key="5">
    <source>
        <dbReference type="PROSITE" id="PS50975"/>
    </source>
</evidence>
<dbReference type="Gene3D" id="3.30.1490.20">
    <property type="entry name" value="ATP-grasp fold, A domain"/>
    <property type="match status" value="1"/>
</dbReference>
<dbReference type="InterPro" id="IPR016102">
    <property type="entry name" value="Succinyl-CoA_synth-like"/>
</dbReference>
<dbReference type="SMART" id="SM00881">
    <property type="entry name" value="CoA_binding"/>
    <property type="match status" value="1"/>
</dbReference>
<dbReference type="Gene3D" id="3.40.50.261">
    <property type="entry name" value="Succinyl-CoA synthetase domains"/>
    <property type="match status" value="2"/>
</dbReference>
<dbReference type="GO" id="GO:0016874">
    <property type="term" value="F:ligase activity"/>
    <property type="evidence" value="ECO:0007669"/>
    <property type="project" value="UniProtKB-KW"/>
</dbReference>
<evidence type="ECO:0000313" key="6">
    <source>
        <dbReference type="EMBL" id="PQP23510.1"/>
    </source>
</evidence>
<dbReference type="Pfam" id="PF13549">
    <property type="entry name" value="ATP-grasp_5"/>
    <property type="match status" value="1"/>
</dbReference>
<dbReference type="SUPFAM" id="SSF52210">
    <property type="entry name" value="Succinyl-CoA synthetase domains"/>
    <property type="match status" value="2"/>
</dbReference>
<comment type="caution">
    <text evidence="6">The sequence shown here is derived from an EMBL/GenBank/DDBJ whole genome shotgun (WGS) entry which is preliminary data.</text>
</comment>
<accession>A0A2S8J8X8</accession>
<dbReference type="PANTHER" id="PTHR43334">
    <property type="entry name" value="ACETATE--COA LIGASE [ADP-FORMING]"/>
    <property type="match status" value="1"/>
</dbReference>
<evidence type="ECO:0000256" key="3">
    <source>
        <dbReference type="ARBA" id="ARBA00022840"/>
    </source>
</evidence>
<name>A0A2S8J8X8_RHOOP</name>
<dbReference type="InterPro" id="IPR036291">
    <property type="entry name" value="NAD(P)-bd_dom_sf"/>
</dbReference>
<evidence type="ECO:0000313" key="7">
    <source>
        <dbReference type="Proteomes" id="UP000239290"/>
    </source>
</evidence>
<gene>
    <name evidence="6" type="ORF">C5613_18340</name>
</gene>
<proteinExistence type="predicted"/>
<protein>
    <recommendedName>
        <fullName evidence="5">ATP-grasp domain-containing protein</fullName>
    </recommendedName>
</protein>
<dbReference type="Gene3D" id="3.30.470.20">
    <property type="entry name" value="ATP-grasp fold, B domain"/>
    <property type="match status" value="1"/>
</dbReference>
<dbReference type="InterPro" id="IPR013815">
    <property type="entry name" value="ATP_grasp_subdomain_1"/>
</dbReference>
<dbReference type="Pfam" id="PF13607">
    <property type="entry name" value="Succ_CoA_lig"/>
    <property type="match status" value="1"/>
</dbReference>
<dbReference type="PANTHER" id="PTHR43334:SF1">
    <property type="entry name" value="3-HYDROXYPROPIONATE--COA LIGASE [ADP-FORMING]"/>
    <property type="match status" value="1"/>
</dbReference>
<dbReference type="EMBL" id="PUIO01000020">
    <property type="protein sequence ID" value="PQP23510.1"/>
    <property type="molecule type" value="Genomic_DNA"/>
</dbReference>
<keyword evidence="1" id="KW-0436">Ligase</keyword>
<dbReference type="SUPFAM" id="SSF56059">
    <property type="entry name" value="Glutathione synthetase ATP-binding domain-like"/>
    <property type="match status" value="1"/>
</dbReference>
<reference evidence="7" key="1">
    <citation type="submission" date="2018-02" db="EMBL/GenBank/DDBJ databases">
        <title>Draft genome sequencing of Rhodococcus opacus KU647198.</title>
        <authorList>
            <person name="Zheng B.-X."/>
        </authorList>
    </citation>
    <scope>NUCLEOTIDE SEQUENCE [LARGE SCALE GENOMIC DNA]</scope>
    <source>
        <strain evidence="7">04-OD7</strain>
    </source>
</reference>
<keyword evidence="3 4" id="KW-0067">ATP-binding</keyword>
<feature type="domain" description="ATP-grasp" evidence="5">
    <location>
        <begin position="11"/>
        <end position="224"/>
    </location>
</feature>
<keyword evidence="2 4" id="KW-0547">Nucleotide-binding</keyword>
<evidence type="ECO:0000256" key="1">
    <source>
        <dbReference type="ARBA" id="ARBA00022598"/>
    </source>
</evidence>
<dbReference type="InterPro" id="IPR003781">
    <property type="entry name" value="CoA-bd"/>
</dbReference>
<dbReference type="SUPFAM" id="SSF51735">
    <property type="entry name" value="NAD(P)-binding Rossmann-fold domains"/>
    <property type="match status" value="1"/>
</dbReference>
<sequence length="696" mass="73703">MTQRLREDIIRDLAIRYGVAANAVTFATNGIEAGQIAEAIGRPVAVKVVADNVVHKSKAGGVLLGVAPEETRRRTEELLETQRAMGATVRGVTVEAMVDAGLEAVVGGLDAPGFGPVVMFGHGGVDIEILDDVVFALAPIDTVEARRMVSRTRLGRVIEKRFPQRLDDVIEMLVAVGGPSGLLLNEDVTEVDFNPVVITSDRIVAVDARATALDVTECHIHSVPDPSVSYEALRPAIYPRSVAIVGASADERKMGFRAVRSLVDFGYTGQILPISSKNTSIYGVPTVPDIDTLPQNIDRAVLALPAAAVPDTLRALAARGTRTAHILTADTPPFNDILNTSDLRVLGPNCIGHYTPYERMTMIGTDASSTTEGHLAVVSQSGTYAGDILRRGTELGLQFSFVSSVGNCDDVSPAELLAFCEADPRTHAAAFYLEDDRWAGEFFRLAKTMTKPVVLLKGGRTVAGGAAAASHTGALASDPQLLEDAARQAGVLLVDDLDQLLDVLMALQFVPALDGDNLALFGSGGGVAVVGSDRADRWNLQMSPFAESTRSHLASFDAPGTSLSNPIDIPVWSLFDETGSFTGSIVSAVAADDSIDAICAFLDLGTVFDMQAIEPGNKLVRSLTEDLVNADRGGVPLALVLRSGFDQNQDELVRQLRPVAATAGVALFDSVDRAIDALGGVRWLTRHAKNPGGDLQ</sequence>